<dbReference type="EMBL" id="BX571659">
    <property type="protein sequence ID" value="CAE09962.1"/>
    <property type="molecule type" value="Genomic_DNA"/>
</dbReference>
<dbReference type="InterPro" id="IPR005467">
    <property type="entry name" value="His_kinase_dom"/>
</dbReference>
<dbReference type="SMART" id="SM00448">
    <property type="entry name" value="REC"/>
    <property type="match status" value="1"/>
</dbReference>
<dbReference type="GO" id="GO:0000155">
    <property type="term" value="F:phosphorelay sensor kinase activity"/>
    <property type="evidence" value="ECO:0007669"/>
    <property type="project" value="TreeGrafter"/>
</dbReference>
<evidence type="ECO:0000259" key="6">
    <source>
        <dbReference type="PROSITE" id="PS50110"/>
    </source>
</evidence>
<keyword evidence="8" id="KW-1185">Reference proteome</keyword>
<dbReference type="InterPro" id="IPR004358">
    <property type="entry name" value="Sig_transdc_His_kin-like_C"/>
</dbReference>
<evidence type="ECO:0000256" key="4">
    <source>
        <dbReference type="PROSITE-ProRule" id="PRU00169"/>
    </source>
</evidence>
<feature type="modified residue" description="4-aspartylphosphate" evidence="4">
    <location>
        <position position="54"/>
    </location>
</feature>
<dbReference type="Gene3D" id="3.30.565.10">
    <property type="entry name" value="Histidine kinase-like ATPase, C-terminal domain"/>
    <property type="match status" value="1"/>
</dbReference>
<dbReference type="PROSITE" id="PS50110">
    <property type="entry name" value="RESPONSE_REGULATORY"/>
    <property type="match status" value="1"/>
</dbReference>
<dbReference type="eggNOG" id="COG4191">
    <property type="taxonomic scope" value="Bacteria"/>
</dbReference>
<dbReference type="SUPFAM" id="SSF52172">
    <property type="entry name" value="CheY-like"/>
    <property type="match status" value="1"/>
</dbReference>
<dbReference type="InterPro" id="IPR011006">
    <property type="entry name" value="CheY-like_superfamily"/>
</dbReference>
<name>Q7M9K5_WOLSU</name>
<evidence type="ECO:0000313" key="7">
    <source>
        <dbReference type="EMBL" id="CAE09962.1"/>
    </source>
</evidence>
<evidence type="ECO:0000313" key="8">
    <source>
        <dbReference type="Proteomes" id="UP000000422"/>
    </source>
</evidence>
<feature type="domain" description="Response regulatory" evidence="6">
    <location>
        <begin position="7"/>
        <end position="121"/>
    </location>
</feature>
<dbReference type="InterPro" id="IPR001789">
    <property type="entry name" value="Sig_transdc_resp-reg_receiver"/>
</dbReference>
<dbReference type="CDD" id="cd19920">
    <property type="entry name" value="REC_PA4781-like"/>
    <property type="match status" value="1"/>
</dbReference>
<evidence type="ECO:0000256" key="1">
    <source>
        <dbReference type="ARBA" id="ARBA00000085"/>
    </source>
</evidence>
<reference evidence="7 8" key="1">
    <citation type="journal article" date="2003" name="Proc. Natl. Acad. Sci. U.S.A.">
        <title>Complete genome sequence and analysis of Wolinella succinogenes.</title>
        <authorList>
            <person name="Baar C."/>
            <person name="Eppinger M."/>
            <person name="Raddatz G."/>
            <person name="Simon JM."/>
            <person name="Lanz C."/>
            <person name="Klimmek O."/>
            <person name="Nandakumar R."/>
            <person name="Gross R."/>
            <person name="Rosinus A."/>
            <person name="Keller H."/>
            <person name="Jagtap P."/>
            <person name="Linke B."/>
            <person name="Meyer F."/>
            <person name="Lederer H."/>
            <person name="Schuster S.C."/>
        </authorList>
    </citation>
    <scope>NUCLEOTIDE SEQUENCE [LARGE SCALE GENOMIC DNA]</scope>
    <source>
        <strain evidence="8">ATCC 29543 / DSM 1740 / CCUG 13145 / JCM 31913 / LMG 7466 / NCTC 11488 / FDC 602W</strain>
    </source>
</reference>
<dbReference type="InterPro" id="IPR036890">
    <property type="entry name" value="HATPase_C_sf"/>
</dbReference>
<dbReference type="PANTHER" id="PTHR43547">
    <property type="entry name" value="TWO-COMPONENT HISTIDINE KINASE"/>
    <property type="match status" value="1"/>
</dbReference>
<dbReference type="RefSeq" id="WP_011138759.1">
    <property type="nucleotide sequence ID" value="NC_005090.1"/>
</dbReference>
<dbReference type="KEGG" id="wsu:WS0852"/>
<dbReference type="Proteomes" id="UP000000422">
    <property type="component" value="Chromosome"/>
</dbReference>
<dbReference type="PROSITE" id="PS50109">
    <property type="entry name" value="HIS_KIN"/>
    <property type="match status" value="1"/>
</dbReference>
<feature type="domain" description="Histidine kinase" evidence="5">
    <location>
        <begin position="163"/>
        <end position="372"/>
    </location>
</feature>
<dbReference type="Pfam" id="PF02518">
    <property type="entry name" value="HATPase_c"/>
    <property type="match status" value="1"/>
</dbReference>
<dbReference type="Gene3D" id="3.40.50.2300">
    <property type="match status" value="1"/>
</dbReference>
<dbReference type="Gene3D" id="1.10.287.130">
    <property type="match status" value="1"/>
</dbReference>
<protein>
    <recommendedName>
        <fullName evidence="2">histidine kinase</fullName>
        <ecNumber evidence="2">2.7.13.3</ecNumber>
    </recommendedName>
</protein>
<accession>Q7M9K5</accession>
<dbReference type="InterPro" id="IPR003594">
    <property type="entry name" value="HATPase_dom"/>
</dbReference>
<dbReference type="STRING" id="273121.WS0852"/>
<dbReference type="PRINTS" id="PR00344">
    <property type="entry name" value="BCTRLSENSOR"/>
</dbReference>
<dbReference type="Pfam" id="PF00072">
    <property type="entry name" value="Response_reg"/>
    <property type="match status" value="1"/>
</dbReference>
<organism evidence="8">
    <name type="scientific">Wolinella succinogenes (strain ATCC 29543 / DSM 1740 / CCUG 13145 / JCM 31913 / LMG 7466 / NCTC 11488 / FDC 602W)</name>
    <name type="common">Vibrio succinogenes</name>
    <dbReference type="NCBI Taxonomy" id="273121"/>
    <lineage>
        <taxon>Bacteria</taxon>
        <taxon>Pseudomonadati</taxon>
        <taxon>Campylobacterota</taxon>
        <taxon>Epsilonproteobacteria</taxon>
        <taxon>Campylobacterales</taxon>
        <taxon>Helicobacteraceae</taxon>
        <taxon>Wolinella</taxon>
    </lineage>
</organism>
<dbReference type="EC" id="2.7.13.3" evidence="2"/>
<proteinExistence type="predicted"/>
<sequence length="372" mass="41705">MSAHEATILAVDDTEVNVDILMGILKNYDVIPALSGKEALEIVKNEKIDLILLDIMMPEMDGYEVCRRLKSEEATRSIPIIFITAKTTESDIKEGFERGAVDYVTKPFNPIELISRVDTHLELRSYQLRLEERITQEIQKSRLKDQVLYQQSKQAAIGELLMHIAHQWKQPLSELSSINLNHLSQIVLQEELSKEGLREDFKKTEQILKFMSDTVETFQEFYKPNTQNSFFDVMDAIHQAIGIIDATYHYHKITLTIENEGNPKAYGNPNQYAQAILNLLTNAKDALLHLPAQAPRRVVVHVASREGKSIVSVSDSGGGMSEETLEKLFTPFVSSRQGAGIGLYMSRGIIERLGGSLGAQNSAEGAQFVVTL</sequence>
<comment type="catalytic activity">
    <reaction evidence="1">
        <text>ATP + protein L-histidine = ADP + protein N-phospho-L-histidine.</text>
        <dbReference type="EC" id="2.7.13.3"/>
    </reaction>
</comment>
<evidence type="ECO:0000259" key="5">
    <source>
        <dbReference type="PROSITE" id="PS50109"/>
    </source>
</evidence>
<gene>
    <name evidence="7" type="ordered locus">WS0852</name>
</gene>
<dbReference type="eggNOG" id="COG0745">
    <property type="taxonomic scope" value="Bacteria"/>
</dbReference>
<evidence type="ECO:0000256" key="2">
    <source>
        <dbReference type="ARBA" id="ARBA00012438"/>
    </source>
</evidence>
<dbReference type="AlphaFoldDB" id="Q7M9K5"/>
<dbReference type="SMART" id="SM00387">
    <property type="entry name" value="HATPase_c"/>
    <property type="match status" value="1"/>
</dbReference>
<keyword evidence="3 4" id="KW-0597">Phosphoprotein</keyword>
<evidence type="ECO:0000256" key="3">
    <source>
        <dbReference type="ARBA" id="ARBA00022553"/>
    </source>
</evidence>
<dbReference type="HOGENOM" id="CLU_000445_114_72_7"/>
<dbReference type="SUPFAM" id="SSF55874">
    <property type="entry name" value="ATPase domain of HSP90 chaperone/DNA topoisomerase II/histidine kinase"/>
    <property type="match status" value="1"/>
</dbReference>
<dbReference type="PANTHER" id="PTHR43547:SF2">
    <property type="entry name" value="HYBRID SIGNAL TRANSDUCTION HISTIDINE KINASE C"/>
    <property type="match status" value="1"/>
</dbReference>